<dbReference type="EMBL" id="CAKOGP040000001">
    <property type="protein sequence ID" value="CAJ1888605.1"/>
    <property type="molecule type" value="Genomic_DNA"/>
</dbReference>
<evidence type="ECO:0000313" key="3">
    <source>
        <dbReference type="EMBL" id="CAJ1888605.1"/>
    </source>
</evidence>
<protein>
    <submittedName>
        <fullName evidence="3">Uncharacterized protein</fullName>
    </submittedName>
</protein>
<sequence length="361" mass="39048">MRVSLAALAVLTNALPTVTGNNDKLVSDWGLLSNSNIPVRRQLETLRIPPRFGEAWSKALGNHKSRVLKNNANRTESVECDPTAGVDADIGILACGSTDQYYCMESKESKLGGICVDAGPMTARNLFAGGYYVDAATYYCTTSGSWTQDLNCNCSTFDSDSRTGSVKCSLADSYCFQETSCETCVHLSAEFKIASADSYAIDWCYEFFLPYDQNVCVEYAHQPTDASGCSIEFNGVSCDSCNMLYYDYKDPESNQTYQGTCANFNCANTEGNHSGNLCEDLVSIPTILDQTCDDEDGEENGNENSDEDGDIGNSVDPVNDGTNVSAAKVTMPFLSWIMLGTAVTIALAQDLDVSQLFDLAG</sequence>
<feature type="signal peptide" evidence="2">
    <location>
        <begin position="1"/>
        <end position="20"/>
    </location>
</feature>
<feature type="region of interest" description="Disordered" evidence="1">
    <location>
        <begin position="292"/>
        <end position="319"/>
    </location>
</feature>
<feature type="chain" id="PRO_5041984146" evidence="2">
    <location>
        <begin position="21"/>
        <end position="361"/>
    </location>
</feature>
<dbReference type="Proteomes" id="UP001295423">
    <property type="component" value="Unassembled WGS sequence"/>
</dbReference>
<keyword evidence="4" id="KW-1185">Reference proteome</keyword>
<evidence type="ECO:0000256" key="2">
    <source>
        <dbReference type="SAM" id="SignalP"/>
    </source>
</evidence>
<organism evidence="3 4">
    <name type="scientific">Cylindrotheca closterium</name>
    <dbReference type="NCBI Taxonomy" id="2856"/>
    <lineage>
        <taxon>Eukaryota</taxon>
        <taxon>Sar</taxon>
        <taxon>Stramenopiles</taxon>
        <taxon>Ochrophyta</taxon>
        <taxon>Bacillariophyta</taxon>
        <taxon>Bacillariophyceae</taxon>
        <taxon>Bacillariophycidae</taxon>
        <taxon>Bacillariales</taxon>
        <taxon>Bacillariaceae</taxon>
        <taxon>Cylindrotheca</taxon>
    </lineage>
</organism>
<gene>
    <name evidence="3" type="ORF">CYCCA115_LOCUS18</name>
</gene>
<reference evidence="3" key="1">
    <citation type="submission" date="2023-08" db="EMBL/GenBank/DDBJ databases">
        <authorList>
            <person name="Audoor S."/>
            <person name="Bilcke G."/>
        </authorList>
    </citation>
    <scope>NUCLEOTIDE SEQUENCE</scope>
</reference>
<comment type="caution">
    <text evidence="3">The sequence shown here is derived from an EMBL/GenBank/DDBJ whole genome shotgun (WGS) entry which is preliminary data.</text>
</comment>
<evidence type="ECO:0000256" key="1">
    <source>
        <dbReference type="SAM" id="MobiDB-lite"/>
    </source>
</evidence>
<evidence type="ECO:0000313" key="4">
    <source>
        <dbReference type="Proteomes" id="UP001295423"/>
    </source>
</evidence>
<keyword evidence="2" id="KW-0732">Signal</keyword>
<proteinExistence type="predicted"/>
<accession>A0AAD2CJX4</accession>
<dbReference type="AlphaFoldDB" id="A0AAD2CJX4"/>
<name>A0AAD2CJX4_9STRA</name>
<feature type="compositionally biased region" description="Acidic residues" evidence="1">
    <location>
        <begin position="292"/>
        <end position="310"/>
    </location>
</feature>